<dbReference type="AlphaFoldDB" id="A0A8A1LFF3"/>
<evidence type="ECO:0000313" key="1">
    <source>
        <dbReference type="EMBL" id="QSS52611.1"/>
    </source>
</evidence>
<organism evidence="1 2">
    <name type="scientific">Ajellomyces capsulatus (strain H88)</name>
    <name type="common">Darling's disease fungus</name>
    <name type="synonym">Histoplasma capsulatum</name>
    <dbReference type="NCBI Taxonomy" id="544711"/>
    <lineage>
        <taxon>Eukaryota</taxon>
        <taxon>Fungi</taxon>
        <taxon>Dikarya</taxon>
        <taxon>Ascomycota</taxon>
        <taxon>Pezizomycotina</taxon>
        <taxon>Eurotiomycetes</taxon>
        <taxon>Eurotiomycetidae</taxon>
        <taxon>Onygenales</taxon>
        <taxon>Ajellomycetaceae</taxon>
        <taxon>Histoplasma</taxon>
    </lineage>
</organism>
<sequence length="123" mass="13975">MVRKKEPPDNKKFSSVILSNPLNPNTGPLIVISLILLLPRPHQLHSHIMFLLPNLHKFVVQAVDRLLDLAPRREIIGDGTGLYYLRQLMEDRIDITSALGEVFEPSFHRLDAVFGFQLRRAAG</sequence>
<evidence type="ECO:0000313" key="2">
    <source>
        <dbReference type="Proteomes" id="UP000663419"/>
    </source>
</evidence>
<gene>
    <name evidence="1" type="ORF">I7I53_08306</name>
</gene>
<dbReference type="EMBL" id="CP069103">
    <property type="protein sequence ID" value="QSS52611.1"/>
    <property type="molecule type" value="Genomic_DNA"/>
</dbReference>
<proteinExistence type="predicted"/>
<protein>
    <submittedName>
        <fullName evidence="1">Uncharacterized protein</fullName>
    </submittedName>
</protein>
<accession>A0A8A1LFF3</accession>
<reference evidence="1" key="1">
    <citation type="submission" date="2021-01" db="EMBL/GenBank/DDBJ databases">
        <title>Chromosome-level genome assembly of a human fungal pathogen reveals clustering of transcriptionally co-regulated genes.</title>
        <authorList>
            <person name="Voorhies M."/>
            <person name="Cohen S."/>
            <person name="Shea T.P."/>
            <person name="Petrus S."/>
            <person name="Munoz J.F."/>
            <person name="Poplawski S."/>
            <person name="Goldman W.E."/>
            <person name="Michael T."/>
            <person name="Cuomo C.A."/>
            <person name="Sil A."/>
            <person name="Beyhan S."/>
        </authorList>
    </citation>
    <scope>NUCLEOTIDE SEQUENCE</scope>
    <source>
        <strain evidence="1">H88</strain>
    </source>
</reference>
<dbReference type="Proteomes" id="UP000663419">
    <property type="component" value="Chromosome 2"/>
</dbReference>
<dbReference type="VEuPathDB" id="FungiDB:I7I53_08306"/>
<name>A0A8A1LFF3_AJEC8</name>